<comment type="caution">
    <text evidence="12">The sequence shown here is derived from an EMBL/GenBank/DDBJ whole genome shotgun (WGS) entry which is preliminary data.</text>
</comment>
<evidence type="ECO:0000256" key="2">
    <source>
        <dbReference type="ARBA" id="ARBA00022801"/>
    </source>
</evidence>
<evidence type="ECO:0000256" key="5">
    <source>
        <dbReference type="ARBA" id="ARBA00023277"/>
    </source>
</evidence>
<gene>
    <name evidence="12" type="ORF">ESP62_011415</name>
</gene>
<evidence type="ECO:0000256" key="6">
    <source>
        <dbReference type="ARBA" id="ARBA00023295"/>
    </source>
</evidence>
<dbReference type="OrthoDB" id="309899at2"/>
<dbReference type="Gene3D" id="3.20.20.40">
    <property type="entry name" value="1, 4-beta cellobiohydrolase"/>
    <property type="match status" value="1"/>
</dbReference>
<evidence type="ECO:0000256" key="7">
    <source>
        <dbReference type="ARBA" id="ARBA00023326"/>
    </source>
</evidence>
<evidence type="ECO:0000256" key="4">
    <source>
        <dbReference type="ARBA" id="ARBA00023157"/>
    </source>
</evidence>
<evidence type="ECO:0000313" key="13">
    <source>
        <dbReference type="Proteomes" id="UP001515100"/>
    </source>
</evidence>
<feature type="active site" description="Proton donor" evidence="8">
    <location>
        <position position="198"/>
    </location>
</feature>
<keyword evidence="11" id="KW-0472">Membrane</keyword>
<keyword evidence="5 9" id="KW-0119">Carbohydrate metabolism</keyword>
<dbReference type="AlphaFoldDB" id="A0A641AK46"/>
<evidence type="ECO:0000256" key="10">
    <source>
        <dbReference type="SAM" id="MobiDB-lite"/>
    </source>
</evidence>
<protein>
    <recommendedName>
        <fullName evidence="9">Glucanase</fullName>
        <ecNumber evidence="9">3.2.1.-</ecNumber>
    </recommendedName>
</protein>
<proteinExistence type="inferred from homology"/>
<keyword evidence="4" id="KW-1015">Disulfide bond</keyword>
<dbReference type="SUPFAM" id="SSF51989">
    <property type="entry name" value="Glycosyl hydrolases family 6, cellulases"/>
    <property type="match status" value="1"/>
</dbReference>
<evidence type="ECO:0000256" key="8">
    <source>
        <dbReference type="PROSITE-ProRule" id="PRU10057"/>
    </source>
</evidence>
<dbReference type="PANTHER" id="PTHR34876:SF4">
    <property type="entry name" value="1,4-BETA-D-GLUCAN CELLOBIOHYDROLASE C-RELATED"/>
    <property type="match status" value="1"/>
</dbReference>
<feature type="region of interest" description="Disordered" evidence="10">
    <location>
        <begin position="1"/>
        <end position="36"/>
    </location>
</feature>
<keyword evidence="2 9" id="KW-0378">Hydrolase</keyword>
<organism evidence="12 13">
    <name type="scientific">Aeromicrobium fastidiosum</name>
    <dbReference type="NCBI Taxonomy" id="52699"/>
    <lineage>
        <taxon>Bacteria</taxon>
        <taxon>Bacillati</taxon>
        <taxon>Actinomycetota</taxon>
        <taxon>Actinomycetes</taxon>
        <taxon>Propionibacteriales</taxon>
        <taxon>Nocardioidaceae</taxon>
        <taxon>Aeromicrobium</taxon>
    </lineage>
</organism>
<dbReference type="GO" id="GO:0030245">
    <property type="term" value="P:cellulose catabolic process"/>
    <property type="evidence" value="ECO:0007669"/>
    <property type="project" value="UniProtKB-KW"/>
</dbReference>
<dbReference type="InterPro" id="IPR016288">
    <property type="entry name" value="Beta_cellobiohydrolase"/>
</dbReference>
<comment type="similarity">
    <text evidence="9">Belongs to the glycosyl hydrolase family 6.</text>
</comment>
<dbReference type="Proteomes" id="UP001515100">
    <property type="component" value="Unassembled WGS sequence"/>
</dbReference>
<keyword evidence="11" id="KW-1133">Transmembrane helix</keyword>
<dbReference type="EMBL" id="SDPP02000003">
    <property type="protein sequence ID" value="KAA1376056.1"/>
    <property type="molecule type" value="Genomic_DNA"/>
</dbReference>
<dbReference type="InterPro" id="IPR036434">
    <property type="entry name" value="Beta_cellobiohydrolase_sf"/>
</dbReference>
<dbReference type="PRINTS" id="PR00733">
    <property type="entry name" value="GLHYDRLASE6"/>
</dbReference>
<feature type="transmembrane region" description="Helical" evidence="11">
    <location>
        <begin position="59"/>
        <end position="79"/>
    </location>
</feature>
<keyword evidence="3 9" id="KW-0136">Cellulose degradation</keyword>
<evidence type="ECO:0000313" key="12">
    <source>
        <dbReference type="EMBL" id="KAA1376056.1"/>
    </source>
</evidence>
<dbReference type="PANTHER" id="PTHR34876">
    <property type="match status" value="1"/>
</dbReference>
<keyword evidence="7 9" id="KW-0624">Polysaccharide degradation</keyword>
<sequence length="366" mass="38515">MRDEGREHGASSVGPSWPRSARERQSPRSVHAGFTSRAGDPVAAYDDSVLRPAPARARATHVIALIAACVMVAVAFAPVEASAKTDPRLTRAFFTDPKSTAAVAARADGRFTSLARTPQAFWATDHLSPSRVKKVVRAYAKRAAAKKRTPVVSVYAIPARDCGNHSAGSFDATTYKRWVAQLAAGLKGTKAIAVLEPDALAMLGECPAQGDRTGLLRYATAKLKRAGVWVYVDAGHSAWTAPDVMAARLKAAGISSARGFSTNVANFRPTADEIAYGDQVVAALAALGIRGKKFVVETARNGAVTAAGDFCNPVSARVGARPRMVRRGNLDAFMWVKHPGESDGPCNGGPAAGSWWPGGALTLLGR</sequence>
<keyword evidence="11" id="KW-0812">Transmembrane</keyword>
<keyword evidence="6 9" id="KW-0326">Glycosidase</keyword>
<dbReference type="PROSITE" id="PS00656">
    <property type="entry name" value="GLYCOSYL_HYDROL_F6_2"/>
    <property type="match status" value="1"/>
</dbReference>
<reference evidence="12" key="1">
    <citation type="submission" date="2019-09" db="EMBL/GenBank/DDBJ databases">
        <authorList>
            <person name="Li J."/>
        </authorList>
    </citation>
    <scope>NUCLEOTIDE SEQUENCE [LARGE SCALE GENOMIC DNA]</scope>
    <source>
        <strain evidence="12">NRBC 14897</strain>
    </source>
</reference>
<evidence type="ECO:0000256" key="9">
    <source>
        <dbReference type="RuleBase" id="RU361186"/>
    </source>
</evidence>
<keyword evidence="13" id="KW-1185">Reference proteome</keyword>
<dbReference type="EC" id="3.2.1.-" evidence="9"/>
<evidence type="ECO:0000256" key="3">
    <source>
        <dbReference type="ARBA" id="ARBA00023001"/>
    </source>
</evidence>
<dbReference type="GO" id="GO:0004553">
    <property type="term" value="F:hydrolase activity, hydrolyzing O-glycosyl compounds"/>
    <property type="evidence" value="ECO:0007669"/>
    <property type="project" value="InterPro"/>
</dbReference>
<keyword evidence="1" id="KW-0732">Signal</keyword>
<name>A0A641AK46_9ACTN</name>
<evidence type="ECO:0000256" key="1">
    <source>
        <dbReference type="ARBA" id="ARBA00022729"/>
    </source>
</evidence>
<evidence type="ECO:0000256" key="11">
    <source>
        <dbReference type="SAM" id="Phobius"/>
    </source>
</evidence>
<accession>A0A641AK46</accession>
<dbReference type="Pfam" id="PF01341">
    <property type="entry name" value="Glyco_hydro_6"/>
    <property type="match status" value="1"/>
</dbReference>
<dbReference type="InterPro" id="IPR001524">
    <property type="entry name" value="Glyco_hydro_6_CS"/>
</dbReference>